<gene>
    <name evidence="3" type="ORF">SAMN04488108_1189</name>
</gene>
<feature type="domain" description="Peptidase M61 catalytic" evidence="1">
    <location>
        <begin position="258"/>
        <end position="372"/>
    </location>
</feature>
<dbReference type="Gene3D" id="1.10.390.10">
    <property type="entry name" value="Neutral Protease Domain 2"/>
    <property type="match status" value="1"/>
</dbReference>
<sequence>MFEFHISTPNPCSQFLEIELSIPISYSTKISLQLPAWRAGRYQLANYAQNLRNLTIQNPQGETINSLKTSKDCWEFAASTPGTYKVKYKYYAAKMDAGSCWVDDQQVYINFVNCCFEVKGALNLPYQVLFIDKNYPKTICTLEKSDSGYLANDFQSLADSTLLAAKKLTNWKYGVNETDFHIWIHGEVAFSKGDFLKVFQKFTETQIRDFGEFPEKEYHFIFQLLPYKHYHGVEHRKGTVITYGPAEKLSDKEALADLIGVSSHELYHSWNVCRIRPIEINPYDFSKENYTDAGWILEGITTYMGDLYLLKSEYFTLEEYLLEIEKIINRVSMNFGWKNSSILESSFDLWLDGYQEGIPDRKQNIYANGCLIALALDISLLNHGSSLSEIMKIAWLKFGLPQKGYRQYSFWKLVERVSKNWDSKSFFSKYISGNHSIIDLLKTMVSELGFELTEKENDSELTNLLGVVESEKKIKKIHSESPAYYQLMVGDQVLEHGVSGSKINLSIKRINGLELKLSFPVQKERFYPSYKLVVIQETELQKTWRA</sequence>
<evidence type="ECO:0000259" key="1">
    <source>
        <dbReference type="Pfam" id="PF05299"/>
    </source>
</evidence>
<name>A0A1M7Z966_9BACT</name>
<evidence type="ECO:0000313" key="4">
    <source>
        <dbReference type="Proteomes" id="UP000184609"/>
    </source>
</evidence>
<dbReference type="RefSeq" id="WP_073570884.1">
    <property type="nucleotide sequence ID" value="NZ_FRXN01000002.1"/>
</dbReference>
<evidence type="ECO:0000313" key="3">
    <source>
        <dbReference type="EMBL" id="SHO61216.1"/>
    </source>
</evidence>
<protein>
    <submittedName>
        <fullName evidence="3">Predicted metalloprotease, contains C-terminal PDZ domain</fullName>
    </submittedName>
</protein>
<dbReference type="Pfam" id="PF17899">
    <property type="entry name" value="Peptidase_M61_N"/>
    <property type="match status" value="1"/>
</dbReference>
<dbReference type="Pfam" id="PF05299">
    <property type="entry name" value="Peptidase_M61"/>
    <property type="match status" value="1"/>
</dbReference>
<keyword evidence="4" id="KW-1185">Reference proteome</keyword>
<dbReference type="EMBL" id="FRXN01000002">
    <property type="protein sequence ID" value="SHO61216.1"/>
    <property type="molecule type" value="Genomic_DNA"/>
</dbReference>
<dbReference type="OrthoDB" id="9778516at2"/>
<keyword evidence="3" id="KW-0378">Hydrolase</keyword>
<organism evidence="3 4">
    <name type="scientific">Algoriphagus zhangzhouensis</name>
    <dbReference type="NCBI Taxonomy" id="1073327"/>
    <lineage>
        <taxon>Bacteria</taxon>
        <taxon>Pseudomonadati</taxon>
        <taxon>Bacteroidota</taxon>
        <taxon>Cytophagia</taxon>
        <taxon>Cytophagales</taxon>
        <taxon>Cyclobacteriaceae</taxon>
        <taxon>Algoriphagus</taxon>
    </lineage>
</organism>
<accession>A0A1M7Z966</accession>
<dbReference type="InterPro" id="IPR027268">
    <property type="entry name" value="Peptidase_M4/M1_CTD_sf"/>
</dbReference>
<dbReference type="Gene3D" id="2.60.40.3650">
    <property type="match status" value="1"/>
</dbReference>
<dbReference type="STRING" id="1073327.SAMN04488108_1189"/>
<dbReference type="InterPro" id="IPR024191">
    <property type="entry name" value="Peptidase_M61"/>
</dbReference>
<reference evidence="4" key="1">
    <citation type="submission" date="2016-12" db="EMBL/GenBank/DDBJ databases">
        <authorList>
            <person name="Varghese N."/>
            <person name="Submissions S."/>
        </authorList>
    </citation>
    <scope>NUCLEOTIDE SEQUENCE [LARGE SCALE GENOMIC DNA]</scope>
    <source>
        <strain evidence="4">DSM 25035</strain>
    </source>
</reference>
<dbReference type="Proteomes" id="UP000184609">
    <property type="component" value="Unassembled WGS sequence"/>
</dbReference>
<dbReference type="InterPro" id="IPR040756">
    <property type="entry name" value="Peptidase_M61_N"/>
</dbReference>
<dbReference type="GO" id="GO:0006508">
    <property type="term" value="P:proteolysis"/>
    <property type="evidence" value="ECO:0007669"/>
    <property type="project" value="UniProtKB-KW"/>
</dbReference>
<dbReference type="GO" id="GO:0008237">
    <property type="term" value="F:metallopeptidase activity"/>
    <property type="evidence" value="ECO:0007669"/>
    <property type="project" value="UniProtKB-KW"/>
</dbReference>
<dbReference type="InterPro" id="IPR007963">
    <property type="entry name" value="Peptidase_M61_catalytic"/>
</dbReference>
<dbReference type="PIRSF" id="PIRSF016493">
    <property type="entry name" value="Glycyl_aminpptds"/>
    <property type="match status" value="1"/>
</dbReference>
<keyword evidence="3" id="KW-0645">Protease</keyword>
<evidence type="ECO:0000259" key="2">
    <source>
        <dbReference type="Pfam" id="PF17899"/>
    </source>
</evidence>
<proteinExistence type="predicted"/>
<keyword evidence="3" id="KW-0482">Metalloprotease</keyword>
<dbReference type="AlphaFoldDB" id="A0A1M7Z966"/>
<feature type="domain" description="Peptidase M61 N-terminal" evidence="2">
    <location>
        <begin position="4"/>
        <end position="165"/>
    </location>
</feature>